<feature type="compositionally biased region" description="Low complexity" evidence="1">
    <location>
        <begin position="158"/>
        <end position="169"/>
    </location>
</feature>
<dbReference type="PANTHER" id="PTHR45786">
    <property type="entry name" value="DNA BINDING PROTEIN-LIKE"/>
    <property type="match status" value="1"/>
</dbReference>
<keyword evidence="2" id="KW-1133">Transmembrane helix</keyword>
<feature type="region of interest" description="Disordered" evidence="1">
    <location>
        <begin position="155"/>
        <end position="195"/>
    </location>
</feature>
<reference evidence="3" key="1">
    <citation type="submission" date="2019-12" db="EMBL/GenBank/DDBJ databases">
        <authorList>
            <person name="Scholes J."/>
        </authorList>
    </citation>
    <scope>NUCLEOTIDE SEQUENCE</scope>
</reference>
<dbReference type="OrthoDB" id="1718834at2759"/>
<dbReference type="PANTHER" id="PTHR45786:SF75">
    <property type="entry name" value="ATP-DEPENDENT DNA HELICASE"/>
    <property type="match status" value="1"/>
</dbReference>
<name>A0A9N7MRL0_STRHE</name>
<sequence length="195" mass="22499">VNPYAKVFRRLKDYPSMDEVRLHISKDAKLNQRVYNCPTTDQVAAIWVGGNNVNIPFERDIVIHAHSGRHRIKHYFGCYDPLQYPLLFPRGDGGWHKKNFKLASDGNSTQKEGTILIFLCLVLCILYINMTFYFVFIFAEAIARLQPINDVDVKESLSKSPKSPSLLPKNQEASQKKQVQRRKRVADKMKEDTDD</sequence>
<keyword evidence="2" id="KW-0812">Transmembrane</keyword>
<feature type="transmembrane region" description="Helical" evidence="2">
    <location>
        <begin position="115"/>
        <end position="139"/>
    </location>
</feature>
<accession>A0A9N7MRL0</accession>
<comment type="caution">
    <text evidence="3">The sequence shown here is derived from an EMBL/GenBank/DDBJ whole genome shotgun (WGS) entry which is preliminary data.</text>
</comment>
<evidence type="ECO:0000256" key="1">
    <source>
        <dbReference type="SAM" id="MobiDB-lite"/>
    </source>
</evidence>
<feature type="non-terminal residue" evidence="3">
    <location>
        <position position="1"/>
    </location>
</feature>
<feature type="non-terminal residue" evidence="3">
    <location>
        <position position="195"/>
    </location>
</feature>
<protein>
    <submittedName>
        <fullName evidence="3">Uncharacterized protein</fullName>
    </submittedName>
</protein>
<evidence type="ECO:0000256" key="2">
    <source>
        <dbReference type="SAM" id="Phobius"/>
    </source>
</evidence>
<evidence type="ECO:0000313" key="4">
    <source>
        <dbReference type="Proteomes" id="UP001153555"/>
    </source>
</evidence>
<keyword evidence="2" id="KW-0472">Membrane</keyword>
<dbReference type="AlphaFoldDB" id="A0A9N7MRL0"/>
<dbReference type="Proteomes" id="UP001153555">
    <property type="component" value="Unassembled WGS sequence"/>
</dbReference>
<evidence type="ECO:0000313" key="3">
    <source>
        <dbReference type="EMBL" id="CAA0817900.1"/>
    </source>
</evidence>
<proteinExistence type="predicted"/>
<gene>
    <name evidence="3" type="ORF">SHERM_17281</name>
</gene>
<organism evidence="3 4">
    <name type="scientific">Striga hermonthica</name>
    <name type="common">Purple witchweed</name>
    <name type="synonym">Buchnera hermonthica</name>
    <dbReference type="NCBI Taxonomy" id="68872"/>
    <lineage>
        <taxon>Eukaryota</taxon>
        <taxon>Viridiplantae</taxon>
        <taxon>Streptophyta</taxon>
        <taxon>Embryophyta</taxon>
        <taxon>Tracheophyta</taxon>
        <taxon>Spermatophyta</taxon>
        <taxon>Magnoliopsida</taxon>
        <taxon>eudicotyledons</taxon>
        <taxon>Gunneridae</taxon>
        <taxon>Pentapetalae</taxon>
        <taxon>asterids</taxon>
        <taxon>lamiids</taxon>
        <taxon>Lamiales</taxon>
        <taxon>Orobanchaceae</taxon>
        <taxon>Buchnereae</taxon>
        <taxon>Striga</taxon>
    </lineage>
</organism>
<keyword evidence="4" id="KW-1185">Reference proteome</keyword>
<dbReference type="EMBL" id="CACSLK010016728">
    <property type="protein sequence ID" value="CAA0817900.1"/>
    <property type="molecule type" value="Genomic_DNA"/>
</dbReference>
<feature type="compositionally biased region" description="Basic and acidic residues" evidence="1">
    <location>
        <begin position="186"/>
        <end position="195"/>
    </location>
</feature>